<protein>
    <submittedName>
        <fullName evidence="1">Uncharacterized protein</fullName>
    </submittedName>
</protein>
<organism evidence="1 2">
    <name type="scientific">Bradyrhizobium erythrophlei</name>
    <dbReference type="NCBI Taxonomy" id="1437360"/>
    <lineage>
        <taxon>Bacteria</taxon>
        <taxon>Pseudomonadati</taxon>
        <taxon>Pseudomonadota</taxon>
        <taxon>Alphaproteobacteria</taxon>
        <taxon>Hyphomicrobiales</taxon>
        <taxon>Nitrobacteraceae</taxon>
        <taxon>Bradyrhizobium</taxon>
    </lineage>
</organism>
<keyword evidence="2" id="KW-1185">Reference proteome</keyword>
<proteinExistence type="predicted"/>
<dbReference type="Proteomes" id="UP000184096">
    <property type="component" value="Chromosome I"/>
</dbReference>
<sequence length="62" mass="7100">MSFVLTAIFRNLLFALMKPLRYRPSPWYQHGLIRKALPKVSVILLHDVENSFLGALSMVLGE</sequence>
<evidence type="ECO:0000313" key="2">
    <source>
        <dbReference type="Proteomes" id="UP000184096"/>
    </source>
</evidence>
<reference evidence="2" key="1">
    <citation type="submission" date="2016-11" db="EMBL/GenBank/DDBJ databases">
        <authorList>
            <person name="Varghese N."/>
            <person name="Submissions S."/>
        </authorList>
    </citation>
    <scope>NUCLEOTIDE SEQUENCE [LARGE SCALE GENOMIC DNA]</scope>
    <source>
        <strain evidence="2">GAS401</strain>
    </source>
</reference>
<evidence type="ECO:0000313" key="1">
    <source>
        <dbReference type="EMBL" id="SHN80489.1"/>
    </source>
</evidence>
<dbReference type="RefSeq" id="WP_072820943.1">
    <property type="nucleotide sequence ID" value="NZ_LT670849.1"/>
</dbReference>
<dbReference type="EMBL" id="LT670849">
    <property type="protein sequence ID" value="SHN80489.1"/>
    <property type="molecule type" value="Genomic_DNA"/>
</dbReference>
<dbReference type="AlphaFoldDB" id="A0A1M7UBW0"/>
<gene>
    <name evidence="1" type="ORF">SAMN05444170_4363</name>
</gene>
<name>A0A1M7UBW0_9BRAD</name>
<accession>A0A1M7UBW0</accession>